<sequence>MKSTRHWLFLSVVSGLLVVGASFILTVNPFDGLSRETVSDTNTQTFHIVTGEYKTTTKDGQELEAYHFSPGHITVRKGDEVTFNIHGINGESHHFQMEEFGVSGTVEKGKTTTVTFVADQVGTFELMCTNHATREHDGPWSPT</sequence>
<dbReference type="RefSeq" id="WP_077720772.1">
    <property type="nucleotide sequence ID" value="NZ_CP019699.1"/>
</dbReference>
<dbReference type="InterPro" id="IPR008972">
    <property type="entry name" value="Cupredoxin"/>
</dbReference>
<keyword evidence="1" id="KW-0812">Transmembrane</keyword>
<evidence type="ECO:0000313" key="3">
    <source>
        <dbReference type="EMBL" id="AQS56901.1"/>
    </source>
</evidence>
<accession>A0A1U9KA60</accession>
<keyword evidence="4" id="KW-1185">Reference proteome</keyword>
<dbReference type="SUPFAM" id="SSF49503">
    <property type="entry name" value="Cupredoxins"/>
    <property type="match status" value="1"/>
</dbReference>
<proteinExistence type="predicted"/>
<dbReference type="OrthoDB" id="9773354at2"/>
<dbReference type="EMBL" id="CP019699">
    <property type="protein sequence ID" value="AQS56901.1"/>
    <property type="molecule type" value="Genomic_DNA"/>
</dbReference>
<dbReference type="InterPro" id="IPR028096">
    <property type="entry name" value="EfeO_Cupredoxin"/>
</dbReference>
<gene>
    <name evidence="3" type="ORF">B0W44_15245</name>
</gene>
<keyword evidence="1" id="KW-1133">Transmembrane helix</keyword>
<evidence type="ECO:0000256" key="1">
    <source>
        <dbReference type="SAM" id="Phobius"/>
    </source>
</evidence>
<dbReference type="Proteomes" id="UP000188603">
    <property type="component" value="Chromosome"/>
</dbReference>
<dbReference type="Gene3D" id="2.60.40.420">
    <property type="entry name" value="Cupredoxins - blue copper proteins"/>
    <property type="match status" value="1"/>
</dbReference>
<dbReference type="KEGG" id="ntr:B0W44_15245"/>
<evidence type="ECO:0000313" key="4">
    <source>
        <dbReference type="Proteomes" id="UP000188603"/>
    </source>
</evidence>
<feature type="transmembrane region" description="Helical" evidence="1">
    <location>
        <begin position="7"/>
        <end position="27"/>
    </location>
</feature>
<feature type="domain" description="EfeO-type cupredoxin-like" evidence="2">
    <location>
        <begin position="57"/>
        <end position="132"/>
    </location>
</feature>
<dbReference type="Pfam" id="PF13473">
    <property type="entry name" value="Cupredoxin_1"/>
    <property type="match status" value="1"/>
</dbReference>
<dbReference type="STRING" id="1471761.B0W44_15245"/>
<protein>
    <recommendedName>
        <fullName evidence="2">EfeO-type cupredoxin-like domain-containing protein</fullName>
    </recommendedName>
</protein>
<dbReference type="AlphaFoldDB" id="A0A1U9KA60"/>
<organism evidence="3 4">
    <name type="scientific">Novibacillus thermophilus</name>
    <dbReference type="NCBI Taxonomy" id="1471761"/>
    <lineage>
        <taxon>Bacteria</taxon>
        <taxon>Bacillati</taxon>
        <taxon>Bacillota</taxon>
        <taxon>Bacilli</taxon>
        <taxon>Bacillales</taxon>
        <taxon>Thermoactinomycetaceae</taxon>
        <taxon>Novibacillus</taxon>
    </lineage>
</organism>
<name>A0A1U9KA60_9BACL</name>
<evidence type="ECO:0000259" key="2">
    <source>
        <dbReference type="Pfam" id="PF13473"/>
    </source>
</evidence>
<reference evidence="3 4" key="1">
    <citation type="journal article" date="2015" name="Int. J. Syst. Evol. Microbiol.">
        <title>Novibacillus thermophilus gen. nov., sp. nov., a Gram-staining-negative and moderately thermophilic member of the family Thermoactinomycetaceae.</title>
        <authorList>
            <person name="Yang G."/>
            <person name="Chen J."/>
            <person name="Zhou S."/>
        </authorList>
    </citation>
    <scope>NUCLEOTIDE SEQUENCE [LARGE SCALE GENOMIC DNA]</scope>
    <source>
        <strain evidence="3 4">SG-1</strain>
    </source>
</reference>
<keyword evidence="1" id="KW-0472">Membrane</keyword>